<protein>
    <submittedName>
        <fullName evidence="1">Uncharacterized protein</fullName>
    </submittedName>
</protein>
<name>A0A3Q0QZG2_AMPCI</name>
<sequence>MALRNKNWVYKFEFVLDFLCSTQGQIHTSVKHGGGSIMLSGCFTASGTATLHKVYGIIQEGFLNIFQLHLKSTATWLKLGHNWVFQQDSDPKHTSKLSLKVG</sequence>
<organism evidence="1 2">
    <name type="scientific">Amphilophus citrinellus</name>
    <name type="common">Midas cichlid</name>
    <name type="synonym">Cichlasoma citrinellum</name>
    <dbReference type="NCBI Taxonomy" id="61819"/>
    <lineage>
        <taxon>Eukaryota</taxon>
        <taxon>Metazoa</taxon>
        <taxon>Chordata</taxon>
        <taxon>Craniata</taxon>
        <taxon>Vertebrata</taxon>
        <taxon>Euteleostomi</taxon>
        <taxon>Actinopterygii</taxon>
        <taxon>Neopterygii</taxon>
        <taxon>Teleostei</taxon>
        <taxon>Neoteleostei</taxon>
        <taxon>Acanthomorphata</taxon>
        <taxon>Ovalentaria</taxon>
        <taxon>Cichlomorphae</taxon>
        <taxon>Cichliformes</taxon>
        <taxon>Cichlidae</taxon>
        <taxon>New World cichlids</taxon>
        <taxon>Cichlasomatinae</taxon>
        <taxon>Heroini</taxon>
        <taxon>Amphilophus</taxon>
    </lineage>
</organism>
<dbReference type="Gene3D" id="3.30.420.10">
    <property type="entry name" value="Ribonuclease H-like superfamily/Ribonuclease H"/>
    <property type="match status" value="1"/>
</dbReference>
<dbReference type="GeneTree" id="ENSGT01030000235630"/>
<accession>A0A3Q0QZG2</accession>
<keyword evidence="2" id="KW-1185">Reference proteome</keyword>
<proteinExistence type="predicted"/>
<dbReference type="STRING" id="61819.ENSACIP00000003467"/>
<evidence type="ECO:0000313" key="2">
    <source>
        <dbReference type="Proteomes" id="UP000261340"/>
    </source>
</evidence>
<dbReference type="Proteomes" id="UP000261340">
    <property type="component" value="Unplaced"/>
</dbReference>
<dbReference type="InterPro" id="IPR036397">
    <property type="entry name" value="RNaseH_sf"/>
</dbReference>
<reference evidence="1" key="2">
    <citation type="submission" date="2025-09" db="UniProtKB">
        <authorList>
            <consortium name="Ensembl"/>
        </authorList>
    </citation>
    <scope>IDENTIFICATION</scope>
</reference>
<reference evidence="1" key="1">
    <citation type="submission" date="2025-08" db="UniProtKB">
        <authorList>
            <consortium name="Ensembl"/>
        </authorList>
    </citation>
    <scope>IDENTIFICATION</scope>
</reference>
<dbReference type="OMA" id="RTWIMQQ"/>
<evidence type="ECO:0000313" key="1">
    <source>
        <dbReference type="Ensembl" id="ENSACIP00000003467.1"/>
    </source>
</evidence>
<dbReference type="GO" id="GO:0003676">
    <property type="term" value="F:nucleic acid binding"/>
    <property type="evidence" value="ECO:0007669"/>
    <property type="project" value="InterPro"/>
</dbReference>
<dbReference type="Ensembl" id="ENSACIT00000003582.1">
    <property type="protein sequence ID" value="ENSACIP00000003467.1"/>
    <property type="gene ID" value="ENSACIG00000002767.1"/>
</dbReference>
<dbReference type="AlphaFoldDB" id="A0A3Q0QZG2"/>